<evidence type="ECO:0000313" key="3">
    <source>
        <dbReference type="Proteomes" id="UP000799766"/>
    </source>
</evidence>
<dbReference type="EMBL" id="MU001686">
    <property type="protein sequence ID" value="KAF2455655.1"/>
    <property type="molecule type" value="Genomic_DNA"/>
</dbReference>
<dbReference type="Gene3D" id="3.40.50.12780">
    <property type="entry name" value="N-terminal domain of ligase-like"/>
    <property type="match status" value="1"/>
</dbReference>
<evidence type="ECO:0000259" key="1">
    <source>
        <dbReference type="Pfam" id="PF00501"/>
    </source>
</evidence>
<proteinExistence type="predicted"/>
<dbReference type="SUPFAM" id="SSF56801">
    <property type="entry name" value="Acetyl-CoA synthetase-like"/>
    <property type="match status" value="1"/>
</dbReference>
<dbReference type="GO" id="GO:0006629">
    <property type="term" value="P:lipid metabolic process"/>
    <property type="evidence" value="ECO:0007669"/>
    <property type="project" value="InterPro"/>
</dbReference>
<dbReference type="PANTHER" id="PTHR42921">
    <property type="entry name" value="ACETOACETYL-COA SYNTHETASE"/>
    <property type="match status" value="1"/>
</dbReference>
<reference evidence="2" key="1">
    <citation type="journal article" date="2020" name="Stud. Mycol.">
        <title>101 Dothideomycetes genomes: a test case for predicting lifestyles and emergence of pathogens.</title>
        <authorList>
            <person name="Haridas S."/>
            <person name="Albert R."/>
            <person name="Binder M."/>
            <person name="Bloem J."/>
            <person name="Labutti K."/>
            <person name="Salamov A."/>
            <person name="Andreopoulos B."/>
            <person name="Baker S."/>
            <person name="Barry K."/>
            <person name="Bills G."/>
            <person name="Bluhm B."/>
            <person name="Cannon C."/>
            <person name="Castanera R."/>
            <person name="Culley D."/>
            <person name="Daum C."/>
            <person name="Ezra D."/>
            <person name="Gonzalez J."/>
            <person name="Henrissat B."/>
            <person name="Kuo A."/>
            <person name="Liang C."/>
            <person name="Lipzen A."/>
            <person name="Lutzoni F."/>
            <person name="Magnuson J."/>
            <person name="Mondo S."/>
            <person name="Nolan M."/>
            <person name="Ohm R."/>
            <person name="Pangilinan J."/>
            <person name="Park H.-J."/>
            <person name="Ramirez L."/>
            <person name="Alfaro M."/>
            <person name="Sun H."/>
            <person name="Tritt A."/>
            <person name="Yoshinaga Y."/>
            <person name="Zwiers L.-H."/>
            <person name="Turgeon B."/>
            <person name="Goodwin S."/>
            <person name="Spatafora J."/>
            <person name="Crous P."/>
            <person name="Grigoriev I."/>
        </authorList>
    </citation>
    <scope>NUCLEOTIDE SEQUENCE</scope>
    <source>
        <strain evidence="2">ATCC 16933</strain>
    </source>
</reference>
<protein>
    <submittedName>
        <fullName evidence="2">Acetoacetyl-CoA synthase</fullName>
    </submittedName>
</protein>
<sequence length="705" mass="78577">MTLPLKSALEERPPVPRKLWEHPDPTSTQTWEFMQGVNKKRGKDMKTYWDLYQWSVDELLEFYEDLWEFEGLIHEGSYEKIVDPTARIDSIPHWFDGIRLNFAENILYDVPSRSSMPTTRTKPASAVAVVAVREGYTETTRHTWGALRARVGLMANALRARGTRTGDRVAAVASNGFDTLCVFLGAVALGAVFSSSSTDMGAGAVLERLRQVRPRFVFVDDGALYNGKRVDLRGKMGEIARGLEGVGEFEGMVGMPRFAGETADVGLVPRCETLEEFLEAAKGDERIRFERVGFGEPFLVAYSSGTTGQPKCIVHSTGGVLVNAAKEGMLHFDMRPQDVYMQYTTTGWIMYMAQVIKLLHGTRVIMYDGSPFKPNMTTFLLLTADEKVTNLGMSPRWMHELQKRGIRPREVADLSSLHTVSSTGMVLSESLFHWFYDEGFPRHAILANISGGTDLAGTFAIHNPLLPMHAGGCVAPGLGLRVKAFDQTIEGGKGVKGREVKDGMPGELVCTNIFPNVPVYFWGDTDGQRFFDAYFARFDNVWTHGDLIMFHSVTRQIIFLGRADGVLNPSGVRFGSAEIYTVIESFFPEVADSICVGRRRPQDADEAVMLFLLMQAGQKFSDRLVRDVKTKIAKELSKRHVPKFVFETKAIPTTVNLKKVELPVKRIVSGEVIKPSGTIVNPESLDYYYQFAKVEEDGVAPQSKL</sequence>
<organism evidence="2 3">
    <name type="scientific">Lineolata rhizophorae</name>
    <dbReference type="NCBI Taxonomy" id="578093"/>
    <lineage>
        <taxon>Eukaryota</taxon>
        <taxon>Fungi</taxon>
        <taxon>Dikarya</taxon>
        <taxon>Ascomycota</taxon>
        <taxon>Pezizomycotina</taxon>
        <taxon>Dothideomycetes</taxon>
        <taxon>Dothideomycetes incertae sedis</taxon>
        <taxon>Lineolatales</taxon>
        <taxon>Lineolataceae</taxon>
        <taxon>Lineolata</taxon>
    </lineage>
</organism>
<keyword evidence="3" id="KW-1185">Reference proteome</keyword>
<gene>
    <name evidence="2" type="ORF">BDY21DRAFT_416188</name>
</gene>
<dbReference type="Pfam" id="PF00501">
    <property type="entry name" value="AMP-binding"/>
    <property type="match status" value="1"/>
</dbReference>
<dbReference type="PANTHER" id="PTHR42921:SF4">
    <property type="entry name" value="ACETOACETYL-COA SYNTHASE (AFU_ORTHOLOGUE AFUA_8G04770)"/>
    <property type="match status" value="1"/>
</dbReference>
<dbReference type="Proteomes" id="UP000799766">
    <property type="component" value="Unassembled WGS sequence"/>
</dbReference>
<dbReference type="OrthoDB" id="10253869at2759"/>
<dbReference type="AlphaFoldDB" id="A0A6A6NV46"/>
<feature type="domain" description="AMP-dependent synthetase/ligase" evidence="1">
    <location>
        <begin position="123"/>
        <end position="509"/>
    </location>
</feature>
<dbReference type="InterPro" id="IPR000873">
    <property type="entry name" value="AMP-dep_synth/lig_dom"/>
</dbReference>
<dbReference type="Gene3D" id="3.30.300.30">
    <property type="match status" value="1"/>
</dbReference>
<dbReference type="InterPro" id="IPR045851">
    <property type="entry name" value="AMP-bd_C_sf"/>
</dbReference>
<dbReference type="InterPro" id="IPR042099">
    <property type="entry name" value="ANL_N_sf"/>
</dbReference>
<dbReference type="InterPro" id="IPR005914">
    <property type="entry name" value="Acac_CoA_synth"/>
</dbReference>
<dbReference type="InterPro" id="IPR020845">
    <property type="entry name" value="AMP-binding_CS"/>
</dbReference>
<accession>A0A6A6NV46</accession>
<dbReference type="GO" id="GO:0030729">
    <property type="term" value="F:acetoacetate-CoA ligase activity"/>
    <property type="evidence" value="ECO:0007669"/>
    <property type="project" value="InterPro"/>
</dbReference>
<evidence type="ECO:0000313" key="2">
    <source>
        <dbReference type="EMBL" id="KAF2455655.1"/>
    </source>
</evidence>
<name>A0A6A6NV46_9PEZI</name>
<dbReference type="PROSITE" id="PS00455">
    <property type="entry name" value="AMP_BINDING"/>
    <property type="match status" value="1"/>
</dbReference>
<dbReference type="NCBIfam" id="TIGR01217">
    <property type="entry name" value="ac_ac_CoA_syn"/>
    <property type="match status" value="1"/>
</dbReference>